<comment type="caution">
    <text evidence="1">The sequence shown here is derived from an EMBL/GenBank/DDBJ whole genome shotgun (WGS) entry which is preliminary data.</text>
</comment>
<protein>
    <submittedName>
        <fullName evidence="1">Uncharacterized protein</fullName>
    </submittedName>
</protein>
<organism evidence="1">
    <name type="scientific">marine sediment metagenome</name>
    <dbReference type="NCBI Taxonomy" id="412755"/>
    <lineage>
        <taxon>unclassified sequences</taxon>
        <taxon>metagenomes</taxon>
        <taxon>ecological metagenomes</taxon>
    </lineage>
</organism>
<gene>
    <name evidence="1" type="ORF">S01H4_26653</name>
</gene>
<accession>X1AV99</accession>
<reference evidence="1" key="1">
    <citation type="journal article" date="2014" name="Front. Microbiol.">
        <title>High frequency of phylogenetically diverse reductive dehalogenase-homologous genes in deep subseafloor sedimentary metagenomes.</title>
        <authorList>
            <person name="Kawai M."/>
            <person name="Futagami T."/>
            <person name="Toyoda A."/>
            <person name="Takaki Y."/>
            <person name="Nishi S."/>
            <person name="Hori S."/>
            <person name="Arai W."/>
            <person name="Tsubouchi T."/>
            <person name="Morono Y."/>
            <person name="Uchiyama I."/>
            <person name="Ito T."/>
            <person name="Fujiyama A."/>
            <person name="Inagaki F."/>
            <person name="Takami H."/>
        </authorList>
    </citation>
    <scope>NUCLEOTIDE SEQUENCE</scope>
    <source>
        <strain evidence="1">Expedition CK06-06</strain>
    </source>
</reference>
<dbReference type="EMBL" id="BART01012889">
    <property type="protein sequence ID" value="GAG86615.1"/>
    <property type="molecule type" value="Genomic_DNA"/>
</dbReference>
<dbReference type="AlphaFoldDB" id="X1AV99"/>
<evidence type="ECO:0000313" key="1">
    <source>
        <dbReference type="EMBL" id="GAG86615.1"/>
    </source>
</evidence>
<proteinExistence type="predicted"/>
<sequence>MQETLSKQSPNLTFDLYLENSYDVHEKTTSKKFASVGDSPDDMKTEQAMQYLEKMIAKVESGEIDPSYLNRLRLNLEKFNYVAEPKFRVHRTDILYWRRAEWASKYSRDLRHSIMPPVAGPTTEFSEWPMFQSIISFYGQIVQMHREKNNDILQLFSYDVDDPQVSHMIQKLHHKIEKQLTAINDSAMVKLLEEAVMSLTSGVYYELYNGEEYNAIPRVKLSERANSGL</sequence>
<feature type="non-terminal residue" evidence="1">
    <location>
        <position position="229"/>
    </location>
</feature>
<name>X1AV99_9ZZZZ</name>